<gene>
    <name evidence="1" type="ORF">GGD50_002862</name>
</gene>
<evidence type="ECO:0000313" key="2">
    <source>
        <dbReference type="Proteomes" id="UP000549882"/>
    </source>
</evidence>
<organism evidence="1 2">
    <name type="scientific">Rhizobium paranaense</name>
    <dbReference type="NCBI Taxonomy" id="1650438"/>
    <lineage>
        <taxon>Bacteria</taxon>
        <taxon>Pseudomonadati</taxon>
        <taxon>Pseudomonadota</taxon>
        <taxon>Alphaproteobacteria</taxon>
        <taxon>Hyphomicrobiales</taxon>
        <taxon>Rhizobiaceae</taxon>
        <taxon>Rhizobium/Agrobacterium group</taxon>
        <taxon>Rhizobium</taxon>
    </lineage>
</organism>
<proteinExistence type="predicted"/>
<comment type="caution">
    <text evidence="1">The sequence shown here is derived from an EMBL/GenBank/DDBJ whole genome shotgun (WGS) entry which is preliminary data.</text>
</comment>
<reference evidence="1 2" key="1">
    <citation type="submission" date="2020-08" db="EMBL/GenBank/DDBJ databases">
        <title>Genomic Encyclopedia of Type Strains, Phase IV (KMG-V): Genome sequencing to study the core and pangenomes of soil and plant-associated prokaryotes.</title>
        <authorList>
            <person name="Whitman W."/>
        </authorList>
    </citation>
    <scope>NUCLEOTIDE SEQUENCE [LARGE SCALE GENOMIC DNA]</scope>
    <source>
        <strain evidence="1 2">SEMIA 4064</strain>
    </source>
</reference>
<sequence>MGQADEAEEAVSQAASGLKMSWHDMAGSEALIRALIAERNQRTSEALFWVRVYRALSPETIDPIPSFFR</sequence>
<evidence type="ECO:0000313" key="1">
    <source>
        <dbReference type="EMBL" id="MBB5574235.1"/>
    </source>
</evidence>
<accession>A0A7W9D1M5</accession>
<dbReference type="AlphaFoldDB" id="A0A7W9D1M5"/>
<keyword evidence="2" id="KW-1185">Reference proteome</keyword>
<name>A0A7W9D1M5_9HYPH</name>
<protein>
    <submittedName>
        <fullName evidence="1">Uncharacterized protein</fullName>
    </submittedName>
</protein>
<dbReference type="Proteomes" id="UP000549882">
    <property type="component" value="Unassembled WGS sequence"/>
</dbReference>
<dbReference type="EMBL" id="JACHBI010000005">
    <property type="protein sequence ID" value="MBB5574235.1"/>
    <property type="molecule type" value="Genomic_DNA"/>
</dbReference>
<dbReference type="RefSeq" id="WP_183937863.1">
    <property type="nucleotide sequence ID" value="NZ_JACHBI010000005.1"/>
</dbReference>